<feature type="domain" description="Secretion system C-terminal sorting" evidence="3">
    <location>
        <begin position="546"/>
        <end position="618"/>
    </location>
</feature>
<name>A0ABU2YDR1_9FLAO</name>
<comment type="caution">
    <text evidence="4">The sequence shown here is derived from an EMBL/GenBank/DDBJ whole genome shotgun (WGS) entry which is preliminary data.</text>
</comment>
<protein>
    <submittedName>
        <fullName evidence="4">T9SS type A sorting domain-containing protein</fullName>
    </submittedName>
</protein>
<dbReference type="NCBIfam" id="TIGR04183">
    <property type="entry name" value="Por_Secre_tail"/>
    <property type="match status" value="1"/>
</dbReference>
<reference evidence="4 5" key="1">
    <citation type="submission" date="2023-09" db="EMBL/GenBank/DDBJ databases">
        <authorList>
            <person name="Rey-Velasco X."/>
        </authorList>
    </citation>
    <scope>NUCLEOTIDE SEQUENCE [LARGE SCALE GENOMIC DNA]</scope>
    <source>
        <strain evidence="4 5">W242</strain>
    </source>
</reference>
<dbReference type="RefSeq" id="WP_311333092.1">
    <property type="nucleotide sequence ID" value="NZ_JAVRHZ010000005.1"/>
</dbReference>
<proteinExistence type="predicted"/>
<keyword evidence="5" id="KW-1185">Reference proteome</keyword>
<dbReference type="Proteomes" id="UP001254488">
    <property type="component" value="Unassembled WGS sequence"/>
</dbReference>
<organism evidence="4 5">
    <name type="scientific">Patiriisocius hiemis</name>
    <dbReference type="NCBI Taxonomy" id="3075604"/>
    <lineage>
        <taxon>Bacteria</taxon>
        <taxon>Pseudomonadati</taxon>
        <taxon>Bacteroidota</taxon>
        <taxon>Flavobacteriia</taxon>
        <taxon>Flavobacteriales</taxon>
        <taxon>Flavobacteriaceae</taxon>
        <taxon>Patiriisocius</taxon>
    </lineage>
</organism>
<dbReference type="InterPro" id="IPR026444">
    <property type="entry name" value="Secre_tail"/>
</dbReference>
<evidence type="ECO:0000256" key="2">
    <source>
        <dbReference type="SAM" id="SignalP"/>
    </source>
</evidence>
<accession>A0ABU2YDR1</accession>
<keyword evidence="1 2" id="KW-0732">Signal</keyword>
<evidence type="ECO:0000313" key="5">
    <source>
        <dbReference type="Proteomes" id="UP001254488"/>
    </source>
</evidence>
<gene>
    <name evidence="4" type="ORF">RM538_08985</name>
</gene>
<dbReference type="EMBL" id="JAVRHZ010000005">
    <property type="protein sequence ID" value="MDT0556137.1"/>
    <property type="molecule type" value="Genomic_DNA"/>
</dbReference>
<evidence type="ECO:0000313" key="4">
    <source>
        <dbReference type="EMBL" id="MDT0556137.1"/>
    </source>
</evidence>
<feature type="chain" id="PRO_5047336833" evidence="2">
    <location>
        <begin position="21"/>
        <end position="619"/>
    </location>
</feature>
<evidence type="ECO:0000256" key="1">
    <source>
        <dbReference type="ARBA" id="ARBA00022729"/>
    </source>
</evidence>
<sequence>MKLRNYFLCSALFSTLFLFSQTENDGNIVEVNQPDDFFVTAPMTSYPQVNPESIQKREVPRNGVSSKNNNKVKFINTISKSSSTQDPLVQNEPGSISGKTPIENFDGINLDVSPPDPSAAVGPNHIVQMTNGLWTVYDKNGVEATGFPKDINDPLGGVISGDPVVLYDREADRWFISQFQLPDDNQFKIAVSTTSDPTGSYAVYSYDVVENDYPHYGIWGNSYVVTGNFSPTDSGTFFAFNRQKMLDGDPTAEIATLTLPNYVGTGGFQAPQPVHSEGAGVAAGPAPIVWFQDDAWPGVTVDHVKVWDFDIDWSNPGAATVSTPLEIPLSAFDSFLEGTGGNSFAVLEQPGTTQRIDPIVFAMYFQAHRYNFGTHESILFNFPVEVTDGSRISGIRWVELRRLTSAAPWTLYQEGTYQDAGGESVFLSAIAMDQEGNIGLGYTKTGATTFPSLYYTGRFDDDVLGQMTIAETVIVEGDNSITSNARYGDYSQLVRDPEDDLTFWFTGEYSGEPRKTRIASFKISETLSVDELDAATSNLVIYSSDNNIFNLQLDTQTTSDILKLSVFDISGKKVYQNQVTKEVGGVYLSRIDLSSVSSGTYIVEIGNAKTKLTKKIIVK</sequence>
<feature type="signal peptide" evidence="2">
    <location>
        <begin position="1"/>
        <end position="20"/>
    </location>
</feature>
<dbReference type="Pfam" id="PF18962">
    <property type="entry name" value="Por_Secre_tail"/>
    <property type="match status" value="1"/>
</dbReference>
<evidence type="ECO:0000259" key="3">
    <source>
        <dbReference type="Pfam" id="PF18962"/>
    </source>
</evidence>